<proteinExistence type="predicted"/>
<keyword evidence="1" id="KW-0472">Membrane</keyword>
<keyword evidence="1" id="KW-0812">Transmembrane</keyword>
<evidence type="ECO:0000313" key="2">
    <source>
        <dbReference type="EMBL" id="AJR28472.1"/>
    </source>
</evidence>
<dbReference type="KEGG" id="vg:37627529"/>
<evidence type="ECO:0000256" key="1">
    <source>
        <dbReference type="SAM" id="Phobius"/>
    </source>
</evidence>
<keyword evidence="3" id="KW-1185">Reference proteome</keyword>
<feature type="transmembrane region" description="Helical" evidence="1">
    <location>
        <begin position="63"/>
        <end position="85"/>
    </location>
</feature>
<reference evidence="2 3" key="1">
    <citation type="journal article" date="2015" name="PLoS Pathog.">
        <title>Evolution of genome size and complexity in the rhabdoviridae.</title>
        <authorList>
            <person name="Walker P.J."/>
            <person name="Firth C."/>
            <person name="Widen S.G."/>
            <person name="Blasdell K.R."/>
            <person name="Guzman H."/>
            <person name="Wood T.G."/>
            <person name="Paradkar P.N."/>
            <person name="Holmes E.C."/>
            <person name="Tesh R.B."/>
            <person name="Vasilakis N."/>
        </authorList>
    </citation>
    <scope>NUCLEOTIDE SEQUENCE [LARGE SCALE GENOMIC DNA]</scope>
    <source>
        <strain evidence="2">Mn936-77</strain>
    </source>
</reference>
<dbReference type="GeneID" id="37627529"/>
<dbReference type="RefSeq" id="YP_009362127.1">
    <property type="nucleotide sequence ID" value="NC_034531.1"/>
</dbReference>
<organism evidence="2 3">
    <name type="scientific">Manitoba virus</name>
    <dbReference type="NCBI Taxonomy" id="1272949"/>
    <lineage>
        <taxon>Viruses</taxon>
        <taxon>Riboviria</taxon>
        <taxon>Orthornavirae</taxon>
        <taxon>Negarnaviricota</taxon>
        <taxon>Haploviricotina</taxon>
        <taxon>Monjiviricetes</taxon>
        <taxon>Mononegavirales</taxon>
        <taxon>Rhabdoviridae</taxon>
        <taxon>Alpharhabdovirinae</taxon>
        <taxon>Hapavirus</taxon>
        <taxon>Hapavirus manitoba</taxon>
    </lineage>
</organism>
<protein>
    <submittedName>
        <fullName evidence="2">Uncharacterized protein</fullName>
    </submittedName>
</protein>
<name>A0A0D3R1T1_9RHAB</name>
<evidence type="ECO:0000313" key="3">
    <source>
        <dbReference type="Proteomes" id="UP000133552"/>
    </source>
</evidence>
<sequence length="113" mass="13311">MKWNFDNKIVEPLANSIKRAIEKGLDIKYDFNKNIFQPISNSIRMIWMDIQEQWMKIIKGLEIIGIIFLIVLFCIIAFKIVKVLAISFKSCKQCIEYIKIKKRCNKPLTTINT</sequence>
<accession>A0A0D3R1T1</accession>
<keyword evidence="1" id="KW-1133">Transmembrane helix</keyword>
<dbReference type="Proteomes" id="UP000133552">
    <property type="component" value="Segment"/>
</dbReference>
<dbReference type="EMBL" id="KM205008">
    <property type="protein sequence ID" value="AJR28472.1"/>
    <property type="molecule type" value="Viral_cRNA"/>
</dbReference>